<feature type="signal peptide" evidence="1">
    <location>
        <begin position="1"/>
        <end position="26"/>
    </location>
</feature>
<dbReference type="AlphaFoldDB" id="F5RBG5"/>
<dbReference type="InterPro" id="IPR013424">
    <property type="entry name" value="Ice-binding_C"/>
</dbReference>
<evidence type="ECO:0000259" key="2">
    <source>
        <dbReference type="Pfam" id="PF07589"/>
    </source>
</evidence>
<keyword evidence="1" id="KW-0732">Signal</keyword>
<protein>
    <recommendedName>
        <fullName evidence="2">Ice-binding protein C-terminal domain-containing protein</fullName>
    </recommendedName>
</protein>
<organism evidence="3 4">
    <name type="scientific">Methyloversatilis universalis (strain ATCC BAA-1314 / DSM 25237 / JCM 13912 / CCUG 52030 / FAM5)</name>
    <dbReference type="NCBI Taxonomy" id="1000565"/>
    <lineage>
        <taxon>Bacteria</taxon>
        <taxon>Pseudomonadati</taxon>
        <taxon>Pseudomonadota</taxon>
        <taxon>Betaproteobacteria</taxon>
        <taxon>Nitrosomonadales</taxon>
        <taxon>Sterolibacteriaceae</taxon>
        <taxon>Methyloversatilis</taxon>
    </lineage>
</organism>
<sequence>MALTRISPLLATLGLSAALLSAPAVATDVLLDFSGNICGTGSDQACGNGSAIGQGYGDIAGLLDVSHRSFQAGTGATLEGALKYWSTGYSGLQDVAWGGSNPDSHVAEFVFAPGAGFRVTLNSMDFGDYLNRNDGSSATVLDLLTGETLWSSGAFDAGLTPLTFAPGVSSANGLVLRFGPDSYNTAIDNISLTVTAVPEPGAWALLAAGLGLIGALRRRREMV</sequence>
<reference evidence="3 4" key="1">
    <citation type="journal article" date="2011" name="J. Bacteriol.">
        <title>Genome sequence of Methyloversatilis universalis FAM5T, a methylotrophic representative of the order Rhodocyclales.</title>
        <authorList>
            <person name="Kittichotirat W."/>
            <person name="Good N.M."/>
            <person name="Hall R."/>
            <person name="Bringel F."/>
            <person name="Lajus A."/>
            <person name="Medigue C."/>
            <person name="Smalley N.E."/>
            <person name="Beck D."/>
            <person name="Bumgarner R."/>
            <person name="Vuilleumier S."/>
            <person name="Kalyuzhnaya M.G."/>
        </authorList>
    </citation>
    <scope>NUCLEOTIDE SEQUENCE [LARGE SCALE GENOMIC DNA]</scope>
    <source>
        <strain evidence="4">ATCC BAA-1314 / JCM 13912 / FAM5</strain>
    </source>
</reference>
<accession>F5RBG5</accession>
<dbReference type="Proteomes" id="UP000005019">
    <property type="component" value="Unassembled WGS sequence"/>
</dbReference>
<gene>
    <name evidence="3" type="ORF">METUNv1_01608</name>
</gene>
<evidence type="ECO:0000313" key="3">
    <source>
        <dbReference type="EMBL" id="EGK72136.1"/>
    </source>
</evidence>
<evidence type="ECO:0000256" key="1">
    <source>
        <dbReference type="SAM" id="SignalP"/>
    </source>
</evidence>
<dbReference type="STRING" id="1000565.METUNv1_01608"/>
<dbReference type="NCBIfam" id="TIGR02595">
    <property type="entry name" value="PEP_CTERM"/>
    <property type="match status" value="1"/>
</dbReference>
<proteinExistence type="predicted"/>
<dbReference type="OrthoDB" id="8909600at2"/>
<feature type="domain" description="Ice-binding protein C-terminal" evidence="2">
    <location>
        <begin position="196"/>
        <end position="220"/>
    </location>
</feature>
<feature type="chain" id="PRO_5003330904" description="Ice-binding protein C-terminal domain-containing protein" evidence="1">
    <location>
        <begin position="27"/>
        <end position="223"/>
    </location>
</feature>
<name>F5RBG5_METUF</name>
<dbReference type="EMBL" id="AFHG01000043">
    <property type="protein sequence ID" value="EGK72136.1"/>
    <property type="molecule type" value="Genomic_DNA"/>
</dbReference>
<keyword evidence="4" id="KW-1185">Reference proteome</keyword>
<evidence type="ECO:0000313" key="4">
    <source>
        <dbReference type="Proteomes" id="UP000005019"/>
    </source>
</evidence>
<comment type="caution">
    <text evidence="3">The sequence shown here is derived from an EMBL/GenBank/DDBJ whole genome shotgun (WGS) entry which is preliminary data.</text>
</comment>
<dbReference type="RefSeq" id="WP_008060573.1">
    <property type="nucleotide sequence ID" value="NZ_AFHG01000043.1"/>
</dbReference>
<dbReference type="Pfam" id="PF07589">
    <property type="entry name" value="PEP-CTERM"/>
    <property type="match status" value="1"/>
</dbReference>
<dbReference type="eggNOG" id="ENOG50331YP">
    <property type="taxonomic scope" value="Bacteria"/>
</dbReference>